<keyword evidence="13" id="KW-1185">Reference proteome</keyword>
<evidence type="ECO:0000259" key="11">
    <source>
        <dbReference type="PROSITE" id="PS50011"/>
    </source>
</evidence>
<dbReference type="PROSITE" id="PS50011">
    <property type="entry name" value="PROTEIN_KINASE_DOM"/>
    <property type="match status" value="1"/>
</dbReference>
<dbReference type="PROSITE" id="PS00107">
    <property type="entry name" value="PROTEIN_KINASE_ATP"/>
    <property type="match status" value="1"/>
</dbReference>
<comment type="subcellular location">
    <subcellularLocation>
        <location evidence="1">Cell projection</location>
        <location evidence="1">Cilium</location>
    </subcellularLocation>
    <subcellularLocation>
        <location evidence="2">Cytoplasm</location>
    </subcellularLocation>
</comment>
<keyword evidence="7" id="KW-0969">Cilium</keyword>
<feature type="region of interest" description="Disordered" evidence="10">
    <location>
        <begin position="647"/>
        <end position="698"/>
    </location>
</feature>
<dbReference type="InterPro" id="IPR013783">
    <property type="entry name" value="Ig-like_fold"/>
</dbReference>
<keyword evidence="12" id="KW-0418">Kinase</keyword>
<evidence type="ECO:0000256" key="2">
    <source>
        <dbReference type="ARBA" id="ARBA00004496"/>
    </source>
</evidence>
<dbReference type="PANTHER" id="PTHR45756:SF1">
    <property type="entry name" value="PROTEIN KINASE DOMAIN CONTAINING PROTEIN"/>
    <property type="match status" value="1"/>
</dbReference>
<gene>
    <name evidence="12" type="ORF">DLAC_02061</name>
</gene>
<keyword evidence="6 9" id="KW-0067">ATP-binding</keyword>
<organism evidence="12 13">
    <name type="scientific">Tieghemostelium lacteum</name>
    <name type="common">Slime mold</name>
    <name type="synonym">Dictyostelium lacteum</name>
    <dbReference type="NCBI Taxonomy" id="361077"/>
    <lineage>
        <taxon>Eukaryota</taxon>
        <taxon>Amoebozoa</taxon>
        <taxon>Evosea</taxon>
        <taxon>Eumycetozoa</taxon>
        <taxon>Dictyostelia</taxon>
        <taxon>Dictyosteliales</taxon>
        <taxon>Raperosteliaceae</taxon>
        <taxon>Tieghemostelium</taxon>
    </lineage>
</organism>
<dbReference type="OrthoDB" id="346907at2759"/>
<dbReference type="OMA" id="IKIDSKM"/>
<accession>A0A152A5I1</accession>
<feature type="compositionally biased region" description="Low complexity" evidence="10">
    <location>
        <begin position="494"/>
        <end position="507"/>
    </location>
</feature>
<feature type="compositionally biased region" description="Low complexity" evidence="10">
    <location>
        <begin position="675"/>
        <end position="684"/>
    </location>
</feature>
<dbReference type="InterPro" id="IPR008271">
    <property type="entry name" value="Ser/Thr_kinase_AS"/>
</dbReference>
<dbReference type="Gene3D" id="1.10.510.10">
    <property type="entry name" value="Transferase(Phosphotransferase) domain 1"/>
    <property type="match status" value="1"/>
</dbReference>
<dbReference type="GO" id="GO:0005524">
    <property type="term" value="F:ATP binding"/>
    <property type="evidence" value="ECO:0007669"/>
    <property type="project" value="UniProtKB-UniRule"/>
</dbReference>
<evidence type="ECO:0000313" key="13">
    <source>
        <dbReference type="Proteomes" id="UP000076078"/>
    </source>
</evidence>
<dbReference type="Gene3D" id="2.60.40.10">
    <property type="entry name" value="Immunoglobulins"/>
    <property type="match status" value="1"/>
</dbReference>
<dbReference type="GO" id="GO:0005929">
    <property type="term" value="C:cilium"/>
    <property type="evidence" value="ECO:0007669"/>
    <property type="project" value="UniProtKB-SubCell"/>
</dbReference>
<feature type="domain" description="Protein kinase" evidence="11">
    <location>
        <begin position="193"/>
        <end position="445"/>
    </location>
</feature>
<evidence type="ECO:0000256" key="9">
    <source>
        <dbReference type="PROSITE-ProRule" id="PRU10141"/>
    </source>
</evidence>
<evidence type="ECO:0000256" key="8">
    <source>
        <dbReference type="ARBA" id="ARBA00023273"/>
    </source>
</evidence>
<evidence type="ECO:0000256" key="4">
    <source>
        <dbReference type="ARBA" id="ARBA00022527"/>
    </source>
</evidence>
<keyword evidence="8" id="KW-0966">Cell projection</keyword>
<dbReference type="FunCoup" id="A0A152A5I1">
    <property type="interactions" value="371"/>
</dbReference>
<evidence type="ECO:0000256" key="1">
    <source>
        <dbReference type="ARBA" id="ARBA00004138"/>
    </source>
</evidence>
<reference evidence="12 13" key="1">
    <citation type="submission" date="2015-12" db="EMBL/GenBank/DDBJ databases">
        <title>Dictyostelia acquired genes for synthesis and detection of signals that induce cell-type specialization by lateral gene transfer from prokaryotes.</title>
        <authorList>
            <person name="Gloeckner G."/>
            <person name="Schaap P."/>
        </authorList>
    </citation>
    <scope>NUCLEOTIDE SEQUENCE [LARGE SCALE GENOMIC DNA]</scope>
    <source>
        <strain evidence="12 13">TK</strain>
    </source>
</reference>
<dbReference type="InterPro" id="IPR001245">
    <property type="entry name" value="Ser-Thr/Tyr_kinase_cat_dom"/>
</dbReference>
<dbReference type="Gene3D" id="3.30.200.20">
    <property type="entry name" value="Phosphorylase Kinase, domain 1"/>
    <property type="match status" value="1"/>
</dbReference>
<dbReference type="InterPro" id="IPR011009">
    <property type="entry name" value="Kinase-like_dom_sf"/>
</dbReference>
<protein>
    <submittedName>
        <fullName evidence="12">Protein kinase</fullName>
    </submittedName>
</protein>
<keyword evidence="4" id="KW-0723">Serine/threonine-protein kinase</keyword>
<keyword evidence="3" id="KW-0963">Cytoplasm</keyword>
<dbReference type="SUPFAM" id="SSF56112">
    <property type="entry name" value="Protein kinase-like (PK-like)"/>
    <property type="match status" value="1"/>
</dbReference>
<evidence type="ECO:0000313" key="12">
    <source>
        <dbReference type="EMBL" id="KYR01337.1"/>
    </source>
</evidence>
<name>A0A152A5I1_TIELA</name>
<evidence type="ECO:0000256" key="10">
    <source>
        <dbReference type="SAM" id="MobiDB-lite"/>
    </source>
</evidence>
<keyword evidence="12" id="KW-0808">Transferase</keyword>
<dbReference type="GO" id="GO:0005737">
    <property type="term" value="C:cytoplasm"/>
    <property type="evidence" value="ECO:0007669"/>
    <property type="project" value="UniProtKB-SubCell"/>
</dbReference>
<dbReference type="PROSITE" id="PS00108">
    <property type="entry name" value="PROTEIN_KINASE_ST"/>
    <property type="match status" value="1"/>
</dbReference>
<feature type="region of interest" description="Disordered" evidence="10">
    <location>
        <begin position="494"/>
        <end position="537"/>
    </location>
</feature>
<feature type="compositionally biased region" description="Polar residues" evidence="10">
    <location>
        <begin position="656"/>
        <end position="669"/>
    </location>
</feature>
<feature type="binding site" evidence="9">
    <location>
        <position position="220"/>
    </location>
    <ligand>
        <name>ATP</name>
        <dbReference type="ChEBI" id="CHEBI:30616"/>
    </ligand>
</feature>
<evidence type="ECO:0000256" key="3">
    <source>
        <dbReference type="ARBA" id="ARBA00022490"/>
    </source>
</evidence>
<evidence type="ECO:0000256" key="7">
    <source>
        <dbReference type="ARBA" id="ARBA00023069"/>
    </source>
</evidence>
<evidence type="ECO:0000256" key="6">
    <source>
        <dbReference type="ARBA" id="ARBA00022840"/>
    </source>
</evidence>
<feature type="compositionally biased region" description="Low complexity" evidence="10">
    <location>
        <begin position="522"/>
        <end position="537"/>
    </location>
</feature>
<dbReference type="Pfam" id="PF22544">
    <property type="entry name" value="HYDIN_VesB_CFA65-like_Ig"/>
    <property type="match status" value="1"/>
</dbReference>
<dbReference type="InterPro" id="IPR000719">
    <property type="entry name" value="Prot_kinase_dom"/>
</dbReference>
<dbReference type="Proteomes" id="UP000076078">
    <property type="component" value="Unassembled WGS sequence"/>
</dbReference>
<dbReference type="Pfam" id="PF07714">
    <property type="entry name" value="PK_Tyr_Ser-Thr"/>
    <property type="match status" value="1"/>
</dbReference>
<dbReference type="InterPro" id="IPR053215">
    <property type="entry name" value="TKL_Ser/Thr_kinase"/>
</dbReference>
<feature type="region of interest" description="Disordered" evidence="10">
    <location>
        <begin position="551"/>
        <end position="581"/>
    </location>
</feature>
<dbReference type="EMBL" id="LODT01000010">
    <property type="protein sequence ID" value="KYR01337.1"/>
    <property type="molecule type" value="Genomic_DNA"/>
</dbReference>
<keyword evidence="5 9" id="KW-0547">Nucleotide-binding</keyword>
<dbReference type="AlphaFoldDB" id="A0A152A5I1"/>
<sequence length="996" mass="110125">MISTSKEELWYNPNEIEHEIDNEVLHDLLKKGCTGELGKEYDQLKNLLFELSIEDRQKATSVARHSLFPGTEKSSPIVQFSKYHLDFSMKEGEKCKVGVVLKDKLLMSNKGSTKVLFNFSNIPIPSKNIKLSFTPSSGSIKKGSSQEIQVEMTVLCTTKVRELICVDISNSGRYLLTIKIDSKMSQVLDYTELEIGGIIGGGGYGVIHKAKWRGLSVAVKAISEMSDGSEFEKELEMHKELLHHPNIVHFVGFCVSPKCLVLEYIEGGSLDKYLGDPQLYNFTPQLRLKMAYDIAKGMCFLHRNEILHLDLKPQNFLVVSLSMEAPVSIKLADFGLATASSRSFYGSTVAGSFLYNSPEVFTQKKFSRAADVWSYGACLIEILTGKRPYQEYDELGYLELARVREEGFPPKIPDEIDSDMKKIIESCLLKDHSKRPSFEHIESFLSLKCQDIISSINDASSGNISGSPGGVNVLSLSRDGSNSSFGSSSSSFLFSKLQQQQQQQQKFTPPRPSTPIPNSDRSGVMSSSPSSPGSGLILPSLLLQRKLPSQTISIQHHQQSQQQSVSPSPTNPIPSTSPRSIVSTSSIVNSLSTPTSTNSSTLLISPTNKVNRAMTEVVTSNQPKMELPTRSTTISSTQFEKPKIINHRPLPVPIPRTQSSQQILVTPQKESIKPTTTTTTTTTTPKSPDTSLSTNGTHVGTKVKPLTSSSSSTPQIQLPSPTHKPLIRAASSVEIKTSNHSTTNGFHLKPVGSTSNNTIVNCSNNNNKDKESGAVINGLNLMKPLSSTTPTSLKLLEEISSTSNQSTTESDHKFSELKLRSLKWLKDHYLSFSNVIRQFSDIKSLKECIELGQKVRNFKKDLELLCIEQLKVGWDHIHTQTKKIISKPHLISSPSPHPSHFDGETYNKVMQLRDAAVIVGESALDGIFYLITQLSPQYFSQSKISPTTSTFSLVNEFNINLFDQKEKLQSNNKHLSQTDKDIIVKIAKVTIGIKDY</sequence>
<evidence type="ECO:0000256" key="5">
    <source>
        <dbReference type="ARBA" id="ARBA00022741"/>
    </source>
</evidence>
<dbReference type="InterPro" id="IPR017441">
    <property type="entry name" value="Protein_kinase_ATP_BS"/>
</dbReference>
<feature type="compositionally biased region" description="Polar residues" evidence="10">
    <location>
        <begin position="685"/>
        <end position="698"/>
    </location>
</feature>
<dbReference type="GO" id="GO:0004674">
    <property type="term" value="F:protein serine/threonine kinase activity"/>
    <property type="evidence" value="ECO:0007669"/>
    <property type="project" value="UniProtKB-KW"/>
</dbReference>
<proteinExistence type="predicted"/>
<feature type="region of interest" description="Disordered" evidence="10">
    <location>
        <begin position="617"/>
        <end position="636"/>
    </location>
</feature>
<dbReference type="PANTHER" id="PTHR45756">
    <property type="entry name" value="PALMITOYLTRANSFERASE"/>
    <property type="match status" value="1"/>
</dbReference>
<dbReference type="STRING" id="361077.A0A152A5I1"/>
<comment type="caution">
    <text evidence="12">The sequence shown here is derived from an EMBL/GenBank/DDBJ whole genome shotgun (WGS) entry which is preliminary data.</text>
</comment>
<dbReference type="InParanoid" id="A0A152A5I1"/>
<dbReference type="SMART" id="SM00220">
    <property type="entry name" value="S_TKc"/>
    <property type="match status" value="1"/>
</dbReference>
<dbReference type="InterPro" id="IPR053879">
    <property type="entry name" value="HYDIN_VesB_CFA65-like_Ig"/>
</dbReference>